<dbReference type="GO" id="GO:0008173">
    <property type="term" value="F:RNA methyltransferase activity"/>
    <property type="evidence" value="ECO:0007669"/>
    <property type="project" value="InterPro"/>
</dbReference>
<protein>
    <recommendedName>
        <fullName evidence="9">NOL1/NOP2/Sun domain family member 4</fullName>
    </recommendedName>
</protein>
<evidence type="ECO:0000256" key="11">
    <source>
        <dbReference type="PROSITE-ProRule" id="PRU01023"/>
    </source>
</evidence>
<reference evidence="14 15" key="1">
    <citation type="submission" date="2015-01" db="EMBL/GenBank/DDBJ databases">
        <title>The Genome Sequence of Ochroconis gallopava CBS43764.</title>
        <authorList>
            <consortium name="The Broad Institute Genomics Platform"/>
            <person name="Cuomo C."/>
            <person name="de Hoog S."/>
            <person name="Gorbushina A."/>
            <person name="Stielow B."/>
            <person name="Teixiera M."/>
            <person name="Abouelleil A."/>
            <person name="Chapman S.B."/>
            <person name="Priest M."/>
            <person name="Young S.K."/>
            <person name="Wortman J."/>
            <person name="Nusbaum C."/>
            <person name="Birren B."/>
        </authorList>
    </citation>
    <scope>NUCLEOTIDE SEQUENCE [LARGE SCALE GENOMIC DNA]</scope>
    <source>
        <strain evidence="14 15">CBS 43764</strain>
    </source>
</reference>
<keyword evidence="2" id="KW-0698">rRNA processing</keyword>
<comment type="catalytic activity">
    <reaction evidence="10">
        <text>a cytidine in rRNA + S-adenosyl-L-methionine = a 5-methylcytidine in rRNA + S-adenosyl-L-homocysteine + H(+)</text>
        <dbReference type="Rhea" id="RHEA:61484"/>
        <dbReference type="Rhea" id="RHEA-COMP:15836"/>
        <dbReference type="Rhea" id="RHEA-COMP:15837"/>
        <dbReference type="ChEBI" id="CHEBI:15378"/>
        <dbReference type="ChEBI" id="CHEBI:57856"/>
        <dbReference type="ChEBI" id="CHEBI:59789"/>
        <dbReference type="ChEBI" id="CHEBI:74483"/>
        <dbReference type="ChEBI" id="CHEBI:82748"/>
    </reaction>
</comment>
<evidence type="ECO:0000256" key="5">
    <source>
        <dbReference type="ARBA" id="ARBA00022691"/>
    </source>
</evidence>
<dbReference type="PANTHER" id="PTHR22808:SF3">
    <property type="entry name" value="5-METHYLCYTOSINE RRNA METHYLTRANSFERASE NSUN4"/>
    <property type="match status" value="1"/>
</dbReference>
<evidence type="ECO:0000313" key="15">
    <source>
        <dbReference type="Proteomes" id="UP000053259"/>
    </source>
</evidence>
<name>A0A0D2B8N1_9PEZI</name>
<keyword evidence="4 11" id="KW-0808">Transferase</keyword>
<feature type="binding site" evidence="11">
    <location>
        <begin position="150"/>
        <end position="156"/>
    </location>
    <ligand>
        <name>S-adenosyl-L-methionine</name>
        <dbReference type="ChEBI" id="CHEBI:59789"/>
    </ligand>
</feature>
<dbReference type="SUPFAM" id="SSF53335">
    <property type="entry name" value="S-adenosyl-L-methionine-dependent methyltransferases"/>
    <property type="match status" value="1"/>
</dbReference>
<evidence type="ECO:0000259" key="13">
    <source>
        <dbReference type="PROSITE" id="PS51686"/>
    </source>
</evidence>
<evidence type="ECO:0000256" key="4">
    <source>
        <dbReference type="ARBA" id="ARBA00022679"/>
    </source>
</evidence>
<feature type="binding site" evidence="11">
    <location>
        <position position="254"/>
    </location>
    <ligand>
        <name>S-adenosyl-L-methionine</name>
        <dbReference type="ChEBI" id="CHEBI:59789"/>
    </ligand>
</feature>
<dbReference type="STRING" id="253628.A0A0D2B8N1"/>
<keyword evidence="5 11" id="KW-0949">S-adenosyl-L-methionine</keyword>
<evidence type="ECO:0000313" key="14">
    <source>
        <dbReference type="EMBL" id="KIW07604.1"/>
    </source>
</evidence>
<dbReference type="PANTHER" id="PTHR22808">
    <property type="entry name" value="NCL1 YEAST -RELATED NOL1/NOP2/FMU SUN DOMAIN-CONTAINING"/>
    <property type="match status" value="1"/>
</dbReference>
<dbReference type="InterPro" id="IPR001678">
    <property type="entry name" value="MeTrfase_RsmB-F_NOP2_dom"/>
</dbReference>
<dbReference type="GeneID" id="27309527"/>
<dbReference type="GO" id="GO:0003723">
    <property type="term" value="F:RNA binding"/>
    <property type="evidence" value="ECO:0007669"/>
    <property type="project" value="UniProtKB-UniRule"/>
</dbReference>
<evidence type="ECO:0000256" key="7">
    <source>
        <dbReference type="ARBA" id="ARBA00022946"/>
    </source>
</evidence>
<dbReference type="Proteomes" id="UP000053259">
    <property type="component" value="Unassembled WGS sequence"/>
</dbReference>
<feature type="domain" description="SAM-dependent MTase RsmB/NOP-type" evidence="13">
    <location>
        <begin position="48"/>
        <end position="399"/>
    </location>
</feature>
<dbReference type="InParanoid" id="A0A0D2B8N1"/>
<dbReference type="PROSITE" id="PS51686">
    <property type="entry name" value="SAM_MT_RSMB_NOP"/>
    <property type="match status" value="1"/>
</dbReference>
<comment type="subcellular location">
    <subcellularLocation>
        <location evidence="1">Mitochondrion</location>
    </subcellularLocation>
</comment>
<keyword evidence="6 11" id="KW-0694">RNA-binding</keyword>
<dbReference type="AlphaFoldDB" id="A0A0D2B8N1"/>
<comment type="similarity">
    <text evidence="11">Belongs to the class I-like SAM-binding methyltransferase superfamily. RsmB/NOP family.</text>
</comment>
<dbReference type="Pfam" id="PF01189">
    <property type="entry name" value="Methyltr_RsmB-F"/>
    <property type="match status" value="1"/>
</dbReference>
<proteinExistence type="inferred from homology"/>
<dbReference type="HOGENOM" id="CLU_041061_0_0_1"/>
<accession>A0A0D2B8N1</accession>
<feature type="active site" description="Nucleophile" evidence="11">
    <location>
        <position position="317"/>
    </location>
</feature>
<dbReference type="VEuPathDB" id="FungiDB:PV09_01554"/>
<dbReference type="InterPro" id="IPR023267">
    <property type="entry name" value="RCMT"/>
</dbReference>
<dbReference type="GO" id="GO:0031167">
    <property type="term" value="P:rRNA methylation"/>
    <property type="evidence" value="ECO:0007669"/>
    <property type="project" value="TreeGrafter"/>
</dbReference>
<sequence length="401" mass="44215">MTKTKRNDVGSVADSFHRHYAGIWSEERWQTSLYPALLRPTRYACVLNRYASCEDVERKLRASTADLEALPLPHGDEQNPHRRPKCLIVKTQEKSGAEQGDESTQTEEATFPAPEVTSNGLLSHWNLDAASVLVASLLNIKPGDKVLDLCAAPGGKSISLSQALWPHLHADRSSPEESTSSKTPVKTGVLHSNEADGRRQRRLVDNLKAYLPRVLFESGQITALRVDGTSPKAEYELRVKTSSGAVSYDKVLVDAPCSSERHIIHAHAKASTSGRVAEEMSSWRVGSSKRLSKMQIDLLITGLKVVRTGGVVMYATCSIEPTENDGVVEKVLAQIEKERRKGGRWTVKVGFDAGDGTATLEKEIESMWAERTKFGWIVLPDHPSCHRWGPLFFAVLTKVPA</sequence>
<dbReference type="RefSeq" id="XP_016217473.1">
    <property type="nucleotide sequence ID" value="XM_016354461.1"/>
</dbReference>
<evidence type="ECO:0000256" key="10">
    <source>
        <dbReference type="ARBA" id="ARBA00049302"/>
    </source>
</evidence>
<feature type="binding site" evidence="11">
    <location>
        <position position="194"/>
    </location>
    <ligand>
        <name>S-adenosyl-L-methionine</name>
        <dbReference type="ChEBI" id="CHEBI:59789"/>
    </ligand>
</feature>
<keyword evidence="3 11" id="KW-0489">Methyltransferase</keyword>
<dbReference type="OrthoDB" id="427002at2759"/>
<dbReference type="PRINTS" id="PR02008">
    <property type="entry name" value="RCMTFAMILY"/>
</dbReference>
<evidence type="ECO:0000256" key="2">
    <source>
        <dbReference type="ARBA" id="ARBA00022552"/>
    </source>
</evidence>
<evidence type="ECO:0000256" key="6">
    <source>
        <dbReference type="ARBA" id="ARBA00022884"/>
    </source>
</evidence>
<keyword evidence="8" id="KW-0496">Mitochondrion</keyword>
<feature type="binding site" evidence="11">
    <location>
        <position position="227"/>
    </location>
    <ligand>
        <name>S-adenosyl-L-methionine</name>
        <dbReference type="ChEBI" id="CHEBI:59789"/>
    </ligand>
</feature>
<dbReference type="InterPro" id="IPR049560">
    <property type="entry name" value="MeTrfase_RsmB-F_NOP2_cat"/>
</dbReference>
<organism evidence="14 15">
    <name type="scientific">Verruconis gallopava</name>
    <dbReference type="NCBI Taxonomy" id="253628"/>
    <lineage>
        <taxon>Eukaryota</taxon>
        <taxon>Fungi</taxon>
        <taxon>Dikarya</taxon>
        <taxon>Ascomycota</taxon>
        <taxon>Pezizomycotina</taxon>
        <taxon>Dothideomycetes</taxon>
        <taxon>Pleosporomycetidae</taxon>
        <taxon>Venturiales</taxon>
        <taxon>Sympoventuriaceae</taxon>
        <taxon>Verruconis</taxon>
    </lineage>
</organism>
<dbReference type="Gene3D" id="3.40.50.150">
    <property type="entry name" value="Vaccinia Virus protein VP39"/>
    <property type="match status" value="1"/>
</dbReference>
<dbReference type="EMBL" id="KN847532">
    <property type="protein sequence ID" value="KIW07604.1"/>
    <property type="molecule type" value="Genomic_DNA"/>
</dbReference>
<keyword evidence="7" id="KW-0809">Transit peptide</keyword>
<dbReference type="GO" id="GO:0005762">
    <property type="term" value="C:mitochondrial large ribosomal subunit"/>
    <property type="evidence" value="ECO:0007669"/>
    <property type="project" value="TreeGrafter"/>
</dbReference>
<evidence type="ECO:0000256" key="1">
    <source>
        <dbReference type="ARBA" id="ARBA00004173"/>
    </source>
</evidence>
<feature type="region of interest" description="Disordered" evidence="12">
    <location>
        <begin position="169"/>
        <end position="195"/>
    </location>
</feature>
<evidence type="ECO:0000256" key="3">
    <source>
        <dbReference type="ARBA" id="ARBA00022603"/>
    </source>
</evidence>
<keyword evidence="15" id="KW-1185">Reference proteome</keyword>
<gene>
    <name evidence="14" type="ORF">PV09_01554</name>
</gene>
<evidence type="ECO:0000256" key="9">
    <source>
        <dbReference type="ARBA" id="ARBA00042050"/>
    </source>
</evidence>
<evidence type="ECO:0000256" key="8">
    <source>
        <dbReference type="ARBA" id="ARBA00023128"/>
    </source>
</evidence>
<dbReference type="InterPro" id="IPR029063">
    <property type="entry name" value="SAM-dependent_MTases_sf"/>
</dbReference>
<evidence type="ECO:0000256" key="12">
    <source>
        <dbReference type="SAM" id="MobiDB-lite"/>
    </source>
</evidence>